<dbReference type="InterPro" id="IPR024534">
    <property type="entry name" value="JetD_C"/>
</dbReference>
<accession>A0ABT6ITI5</accession>
<protein>
    <recommendedName>
        <fullName evidence="5">DUF3322 and DUF2220 domain-containing protein</fullName>
    </recommendedName>
</protein>
<evidence type="ECO:0000259" key="1">
    <source>
        <dbReference type="Pfam" id="PF09983"/>
    </source>
</evidence>
<gene>
    <name evidence="3" type="ORF">CUR83_08160</name>
</gene>
<evidence type="ECO:0000259" key="2">
    <source>
        <dbReference type="Pfam" id="PF11795"/>
    </source>
</evidence>
<dbReference type="Pfam" id="PF09983">
    <property type="entry name" value="JetD_C"/>
    <property type="match status" value="1"/>
</dbReference>
<dbReference type="Proteomes" id="UP001243298">
    <property type="component" value="Unassembled WGS sequence"/>
</dbReference>
<keyword evidence="4" id="KW-1185">Reference proteome</keyword>
<feature type="domain" description="DUF3322" evidence="2">
    <location>
        <begin position="17"/>
        <end position="222"/>
    </location>
</feature>
<evidence type="ECO:0008006" key="5">
    <source>
        <dbReference type="Google" id="ProtNLM"/>
    </source>
</evidence>
<dbReference type="InterPro" id="IPR024537">
    <property type="entry name" value="DUF3322"/>
</dbReference>
<sequence length="428" mass="49141">MTKEMITTETPNWGLMPAAVITQLKKREWDNLPRLKARLKNERAFPIVISLKPPKTGNELLNHTLHFHEFVQAWRNFAFADMVQWQHNSFRHFSEQTLPITLTIPNIQALSEILGASARQQLKDWQKKLSYLHTEIAKGMTMSSANSTNKIADSWHENLFFALIDMLEVVDNLSADDLKLLVALIPQLKKGMGAGLYLRALPVCYVDTKFIETYHKLIETLLEAFYPGQIKEQGLAYWLGCLDKPKGWLMVRPLCPDTRYALSGLPILRLPIHVLHSQALPAKHILVVENEQSCLALPETENTIAVAGGGKNINWMNAGWLQKKTVAYWGDIDSEGLMILSRAREYCPKLTAIMMDDQTIKQFINRMVDEPDSINHEPTHLTHDELTLFTELRRGIYGFKRLEQERLPSEYIKQTLEKWLDKPTPYSL</sequence>
<dbReference type="EMBL" id="PGFT01000001">
    <property type="protein sequence ID" value="MDH4905033.1"/>
    <property type="molecule type" value="Genomic_DNA"/>
</dbReference>
<reference evidence="3 4" key="1">
    <citation type="submission" date="2017-11" db="EMBL/GenBank/DDBJ databases">
        <title>Whole genome sequencing of Psychrobacter pocilloporae S6-60T(=JCM 31058T=LMG 29157T).</title>
        <authorList>
            <person name="Das S.K."/>
        </authorList>
    </citation>
    <scope>NUCLEOTIDE SEQUENCE [LARGE SCALE GENOMIC DNA]</scope>
    <source>
        <strain evidence="3 4">S6-60</strain>
    </source>
</reference>
<organism evidence="3 4">
    <name type="scientific">Psychrobacter pocilloporae</name>
    <dbReference type="NCBI Taxonomy" id="1775882"/>
    <lineage>
        <taxon>Bacteria</taxon>
        <taxon>Pseudomonadati</taxon>
        <taxon>Pseudomonadota</taxon>
        <taxon>Gammaproteobacteria</taxon>
        <taxon>Moraxellales</taxon>
        <taxon>Moraxellaceae</taxon>
        <taxon>Psychrobacter</taxon>
    </lineage>
</organism>
<name>A0ABT6ITI5_9GAMM</name>
<comment type="caution">
    <text evidence="3">The sequence shown here is derived from an EMBL/GenBank/DDBJ whole genome shotgun (WGS) entry which is preliminary data.</text>
</comment>
<dbReference type="RefSeq" id="WP_284719429.1">
    <property type="nucleotide sequence ID" value="NZ_PGFT01000001.1"/>
</dbReference>
<evidence type="ECO:0000313" key="4">
    <source>
        <dbReference type="Proteomes" id="UP001243298"/>
    </source>
</evidence>
<dbReference type="Pfam" id="PF11795">
    <property type="entry name" value="DUF3322"/>
    <property type="match status" value="1"/>
</dbReference>
<feature type="domain" description="Wadjet protein JetD C-terminal" evidence="1">
    <location>
        <begin position="242"/>
        <end position="415"/>
    </location>
</feature>
<proteinExistence type="predicted"/>
<evidence type="ECO:0000313" key="3">
    <source>
        <dbReference type="EMBL" id="MDH4905033.1"/>
    </source>
</evidence>